<dbReference type="GO" id="GO:0003677">
    <property type="term" value="F:DNA binding"/>
    <property type="evidence" value="ECO:0007669"/>
    <property type="project" value="InterPro"/>
</dbReference>
<proteinExistence type="predicted"/>
<keyword evidence="4" id="KW-0804">Transcription</keyword>
<dbReference type="GO" id="GO:0008270">
    <property type="term" value="F:zinc ion binding"/>
    <property type="evidence" value="ECO:0007669"/>
    <property type="project" value="InterPro"/>
</dbReference>
<dbReference type="HOGENOM" id="CLU_011915_2_0_1"/>
<dbReference type="GO" id="GO:0005634">
    <property type="term" value="C:nucleus"/>
    <property type="evidence" value="ECO:0007669"/>
    <property type="project" value="UniProtKB-SubCell"/>
</dbReference>
<keyword evidence="3" id="KW-0805">Transcription regulation</keyword>
<evidence type="ECO:0000256" key="6">
    <source>
        <dbReference type="SAM" id="MobiDB-lite"/>
    </source>
</evidence>
<dbReference type="GO" id="GO:0006351">
    <property type="term" value="P:DNA-templated transcription"/>
    <property type="evidence" value="ECO:0007669"/>
    <property type="project" value="InterPro"/>
</dbReference>
<reference evidence="9" key="1">
    <citation type="journal article" date="2015" name="BMC Genomics">
        <title>Genomic and transcriptomic analysis of the endophytic fungus Pestalotiopsis fici reveals its lifestyle and high potential for synthesis of natural products.</title>
        <authorList>
            <person name="Wang X."/>
            <person name="Zhang X."/>
            <person name="Liu L."/>
            <person name="Xiang M."/>
            <person name="Wang W."/>
            <person name="Sun X."/>
            <person name="Che Y."/>
            <person name="Guo L."/>
            <person name="Liu G."/>
            <person name="Guo L."/>
            <person name="Wang C."/>
            <person name="Yin W.B."/>
            <person name="Stadler M."/>
            <person name="Zhang X."/>
            <person name="Liu X."/>
        </authorList>
    </citation>
    <scope>NUCLEOTIDE SEQUENCE [LARGE SCALE GENOMIC DNA]</scope>
    <source>
        <strain evidence="9">W106-1 / CGMCC3.15140</strain>
    </source>
</reference>
<dbReference type="GO" id="GO:0000981">
    <property type="term" value="F:DNA-binding transcription factor activity, RNA polymerase II-specific"/>
    <property type="evidence" value="ECO:0007669"/>
    <property type="project" value="InterPro"/>
</dbReference>
<evidence type="ECO:0000256" key="5">
    <source>
        <dbReference type="ARBA" id="ARBA00023242"/>
    </source>
</evidence>
<feature type="region of interest" description="Disordered" evidence="6">
    <location>
        <begin position="20"/>
        <end position="42"/>
    </location>
</feature>
<dbReference type="PANTHER" id="PTHR47338:SF20">
    <property type="entry name" value="ZN(II)2CYS6 TRANSCRIPTION FACTOR (EUROFUNG)"/>
    <property type="match status" value="1"/>
</dbReference>
<evidence type="ECO:0000256" key="4">
    <source>
        <dbReference type="ARBA" id="ARBA00023163"/>
    </source>
</evidence>
<protein>
    <recommendedName>
        <fullName evidence="7">Xylanolytic transcriptional activator regulatory domain-containing protein</fullName>
    </recommendedName>
</protein>
<keyword evidence="5" id="KW-0539">Nucleus</keyword>
<dbReference type="SMART" id="SM00906">
    <property type="entry name" value="Fungal_trans"/>
    <property type="match status" value="1"/>
</dbReference>
<gene>
    <name evidence="8" type="ORF">PFICI_06555</name>
</gene>
<dbReference type="CDD" id="cd12148">
    <property type="entry name" value="fungal_TF_MHR"/>
    <property type="match status" value="1"/>
</dbReference>
<evidence type="ECO:0000313" key="9">
    <source>
        <dbReference type="Proteomes" id="UP000030651"/>
    </source>
</evidence>
<dbReference type="RefSeq" id="XP_007833327.1">
    <property type="nucleotide sequence ID" value="XM_007835136.1"/>
</dbReference>
<dbReference type="KEGG" id="pfy:PFICI_06555"/>
<evidence type="ECO:0000259" key="7">
    <source>
        <dbReference type="SMART" id="SM00906"/>
    </source>
</evidence>
<evidence type="ECO:0000256" key="2">
    <source>
        <dbReference type="ARBA" id="ARBA00022723"/>
    </source>
</evidence>
<evidence type="ECO:0000256" key="3">
    <source>
        <dbReference type="ARBA" id="ARBA00023015"/>
    </source>
</evidence>
<dbReference type="Pfam" id="PF04082">
    <property type="entry name" value="Fungal_trans"/>
    <property type="match status" value="1"/>
</dbReference>
<dbReference type="eggNOG" id="ENOG502RXKS">
    <property type="taxonomic scope" value="Eukaryota"/>
</dbReference>
<dbReference type="InParanoid" id="W3X5Z8"/>
<name>W3X5Z8_PESFW</name>
<accession>W3X5Z8</accession>
<comment type="subcellular location">
    <subcellularLocation>
        <location evidence="1">Nucleus</location>
    </subcellularLocation>
</comment>
<keyword evidence="9" id="KW-1185">Reference proteome</keyword>
<sequence length="585" mass="65242">MDTIKQSLKDVLRHINTGNVVRDGGDGDTFQPAPSESAAGLPGNDVQIWEPAQQIPAMDSFETCPPLMPLDQFQASATVSSHPSSSLGATMQSHGSRSLPPDGILTELSELFFEFIYPWAPIFFRPTFSANLFAPGRRLLLHGLVVACFRFWKKSEPSTKVREAYVSNSREQILLKAINAHSLVSAQALTLLAIDAVGQGPCPRTCNIMAMLLSTTQQLRLAKRSLPASGGSNTALVRNEDSDDDLCSSSIEEEEKCRLFWTIYSLDRFSSMLHGQSGGLDTKSIRLPYPVGDEEWGQVIAPEWFVTGSKPTHRDCTARLRHHQIDLLALLDRSNRLLTHPVNLGLPAPCQEWQSNFRCLDITLSTWFEKLPQNVRELPDRFDWSWIMLHATFHLINIRMYTVAAFPSTTSPYLRPSSVARSRCRQAIRSVTCLTSSLQPHELEKLGPVFAFVVWVAARTLVILWTTGYENANGTTPDDLEPLLGILRHQALIWPCAQRHAEIIQLIVDTRDNPGGPTGIDIFNDTRRTSYGLQKHLGTLAGHPIAVEAFSNSFDFLDIPMLDEGELAFNRIETFGSETDGEWLY</sequence>
<evidence type="ECO:0000256" key="1">
    <source>
        <dbReference type="ARBA" id="ARBA00004123"/>
    </source>
</evidence>
<dbReference type="InterPro" id="IPR007219">
    <property type="entry name" value="XnlR_reg_dom"/>
</dbReference>
<dbReference type="InterPro" id="IPR050815">
    <property type="entry name" value="TF_fung"/>
</dbReference>
<dbReference type="EMBL" id="KI912112">
    <property type="protein sequence ID" value="ETS81553.1"/>
    <property type="molecule type" value="Genomic_DNA"/>
</dbReference>
<evidence type="ECO:0000313" key="8">
    <source>
        <dbReference type="EMBL" id="ETS81553.1"/>
    </source>
</evidence>
<dbReference type="GeneID" id="19271568"/>
<dbReference type="OMA" id="INIRMYT"/>
<dbReference type="Proteomes" id="UP000030651">
    <property type="component" value="Unassembled WGS sequence"/>
</dbReference>
<dbReference type="AlphaFoldDB" id="W3X5Z8"/>
<feature type="domain" description="Xylanolytic transcriptional activator regulatory" evidence="7">
    <location>
        <begin position="205"/>
        <end position="296"/>
    </location>
</feature>
<dbReference type="PANTHER" id="PTHR47338">
    <property type="entry name" value="ZN(II)2CYS6 TRANSCRIPTION FACTOR (EUROFUNG)-RELATED"/>
    <property type="match status" value="1"/>
</dbReference>
<dbReference type="OrthoDB" id="4456959at2759"/>
<organism evidence="8 9">
    <name type="scientific">Pestalotiopsis fici (strain W106-1 / CGMCC3.15140)</name>
    <dbReference type="NCBI Taxonomy" id="1229662"/>
    <lineage>
        <taxon>Eukaryota</taxon>
        <taxon>Fungi</taxon>
        <taxon>Dikarya</taxon>
        <taxon>Ascomycota</taxon>
        <taxon>Pezizomycotina</taxon>
        <taxon>Sordariomycetes</taxon>
        <taxon>Xylariomycetidae</taxon>
        <taxon>Amphisphaeriales</taxon>
        <taxon>Sporocadaceae</taxon>
        <taxon>Pestalotiopsis</taxon>
    </lineage>
</organism>
<keyword evidence="2" id="KW-0479">Metal-binding</keyword>